<gene>
    <name evidence="2" type="ORF">A4X13_0g6421</name>
</gene>
<evidence type="ECO:0000313" key="3">
    <source>
        <dbReference type="Proteomes" id="UP000077521"/>
    </source>
</evidence>
<evidence type="ECO:0000313" key="2">
    <source>
        <dbReference type="EMBL" id="KAE8244634.1"/>
    </source>
</evidence>
<sequence length="138" mass="15044">MIDASATTSTATPVPTQSSGMAMMSGLNDQAWLFATRARLKNKPLRRRQAVPRTLSGSKRRSPRYYPPALVDRGFGELFGTSGRDSRTLSVFLASVSQHSKHLRYNHALSRSHLTSGDGSCAISGLKDSSPNTQHRGR</sequence>
<reference evidence="2" key="2">
    <citation type="journal article" date="2019" name="IMA Fungus">
        <title>Genome sequencing and comparison of five Tilletia species to identify candidate genes for the detection of regulated species infecting wheat.</title>
        <authorList>
            <person name="Nguyen H.D.T."/>
            <person name="Sultana T."/>
            <person name="Kesanakurti P."/>
            <person name="Hambleton S."/>
        </authorList>
    </citation>
    <scope>NUCLEOTIDE SEQUENCE</scope>
    <source>
        <strain evidence="2">DAOMC 236416</strain>
    </source>
</reference>
<feature type="compositionally biased region" description="Polar residues" evidence="1">
    <location>
        <begin position="127"/>
        <end position="138"/>
    </location>
</feature>
<proteinExistence type="predicted"/>
<feature type="region of interest" description="Disordered" evidence="1">
    <location>
        <begin position="1"/>
        <end position="22"/>
    </location>
</feature>
<dbReference type="AlphaFoldDB" id="A0A177TY36"/>
<comment type="caution">
    <text evidence="2">The sequence shown here is derived from an EMBL/GenBank/DDBJ whole genome shotgun (WGS) entry which is preliminary data.</text>
</comment>
<keyword evidence="3" id="KW-1185">Reference proteome</keyword>
<organism evidence="2 3">
    <name type="scientific">Tilletia indica</name>
    <dbReference type="NCBI Taxonomy" id="43049"/>
    <lineage>
        <taxon>Eukaryota</taxon>
        <taxon>Fungi</taxon>
        <taxon>Dikarya</taxon>
        <taxon>Basidiomycota</taxon>
        <taxon>Ustilaginomycotina</taxon>
        <taxon>Exobasidiomycetes</taxon>
        <taxon>Tilletiales</taxon>
        <taxon>Tilletiaceae</taxon>
        <taxon>Tilletia</taxon>
    </lineage>
</organism>
<feature type="region of interest" description="Disordered" evidence="1">
    <location>
        <begin position="43"/>
        <end position="68"/>
    </location>
</feature>
<dbReference type="Proteomes" id="UP000077521">
    <property type="component" value="Unassembled WGS sequence"/>
</dbReference>
<dbReference type="EMBL" id="LWDF02000610">
    <property type="protein sequence ID" value="KAE8244634.1"/>
    <property type="molecule type" value="Genomic_DNA"/>
</dbReference>
<protein>
    <submittedName>
        <fullName evidence="2">Uncharacterized protein</fullName>
    </submittedName>
</protein>
<accession>A0A177TY36</accession>
<feature type="region of interest" description="Disordered" evidence="1">
    <location>
        <begin position="116"/>
        <end position="138"/>
    </location>
</feature>
<reference evidence="2" key="1">
    <citation type="submission" date="2016-04" db="EMBL/GenBank/DDBJ databases">
        <authorList>
            <person name="Nguyen H.D."/>
            <person name="Samba Siva P."/>
            <person name="Cullis J."/>
            <person name="Levesque C.A."/>
            <person name="Hambleton S."/>
        </authorList>
    </citation>
    <scope>NUCLEOTIDE SEQUENCE</scope>
    <source>
        <strain evidence="2">DAOMC 236416</strain>
    </source>
</reference>
<evidence type="ECO:0000256" key="1">
    <source>
        <dbReference type="SAM" id="MobiDB-lite"/>
    </source>
</evidence>
<name>A0A177TY36_9BASI</name>
<feature type="compositionally biased region" description="Low complexity" evidence="1">
    <location>
        <begin position="1"/>
        <end position="19"/>
    </location>
</feature>